<reference evidence="9 10" key="1">
    <citation type="journal article" date="2024" name="Commun. Biol.">
        <title>Comparative genomic analysis of thermophilic fungi reveals convergent evolutionary adaptations and gene losses.</title>
        <authorList>
            <person name="Steindorff A.S."/>
            <person name="Aguilar-Pontes M.V."/>
            <person name="Robinson A.J."/>
            <person name="Andreopoulos B."/>
            <person name="LaButti K."/>
            <person name="Kuo A."/>
            <person name="Mondo S."/>
            <person name="Riley R."/>
            <person name="Otillar R."/>
            <person name="Haridas S."/>
            <person name="Lipzen A."/>
            <person name="Grimwood J."/>
            <person name="Schmutz J."/>
            <person name="Clum A."/>
            <person name="Reid I.D."/>
            <person name="Moisan M.C."/>
            <person name="Butler G."/>
            <person name="Nguyen T.T.M."/>
            <person name="Dewar K."/>
            <person name="Conant G."/>
            <person name="Drula E."/>
            <person name="Henrissat B."/>
            <person name="Hansel C."/>
            <person name="Singer S."/>
            <person name="Hutchinson M.I."/>
            <person name="de Vries R.P."/>
            <person name="Natvig D.O."/>
            <person name="Powell A.J."/>
            <person name="Tsang A."/>
            <person name="Grigoriev I.V."/>
        </authorList>
    </citation>
    <scope>NUCLEOTIDE SEQUENCE [LARGE SCALE GENOMIC DNA]</scope>
    <source>
        <strain evidence="9 10">ATCC 24622</strain>
    </source>
</reference>
<keyword evidence="3" id="KW-0805">Transcription regulation</keyword>
<evidence type="ECO:0000256" key="7">
    <source>
        <dbReference type="SAM" id="MobiDB-lite"/>
    </source>
</evidence>
<evidence type="ECO:0000256" key="3">
    <source>
        <dbReference type="ARBA" id="ARBA00023015"/>
    </source>
</evidence>
<evidence type="ECO:0000259" key="8">
    <source>
        <dbReference type="PROSITE" id="PS50048"/>
    </source>
</evidence>
<dbReference type="PROSITE" id="PS50048">
    <property type="entry name" value="ZN2_CY6_FUNGAL_2"/>
    <property type="match status" value="1"/>
</dbReference>
<evidence type="ECO:0000313" key="9">
    <source>
        <dbReference type="EMBL" id="KAL1868871.1"/>
    </source>
</evidence>
<dbReference type="Pfam" id="PF00172">
    <property type="entry name" value="Zn_clus"/>
    <property type="match status" value="1"/>
</dbReference>
<evidence type="ECO:0000256" key="6">
    <source>
        <dbReference type="ARBA" id="ARBA00023242"/>
    </source>
</evidence>
<dbReference type="InterPro" id="IPR051430">
    <property type="entry name" value="Fungal_TF_Env_Response"/>
</dbReference>
<feature type="compositionally biased region" description="Low complexity" evidence="7">
    <location>
        <begin position="139"/>
        <end position="153"/>
    </location>
</feature>
<dbReference type="Proteomes" id="UP001586593">
    <property type="component" value="Unassembled WGS sequence"/>
</dbReference>
<feature type="region of interest" description="Disordered" evidence="7">
    <location>
        <begin position="63"/>
        <end position="96"/>
    </location>
</feature>
<keyword evidence="10" id="KW-1185">Reference proteome</keyword>
<dbReference type="InterPro" id="IPR036864">
    <property type="entry name" value="Zn2-C6_fun-type_DNA-bd_sf"/>
</dbReference>
<dbReference type="InterPro" id="IPR001138">
    <property type="entry name" value="Zn2Cys6_DnaBD"/>
</dbReference>
<dbReference type="Gene3D" id="4.10.240.10">
    <property type="entry name" value="Zn(2)-C6 fungal-type DNA-binding domain"/>
    <property type="match status" value="1"/>
</dbReference>
<dbReference type="EMBL" id="JAZHXJ010000206">
    <property type="protein sequence ID" value="KAL1868871.1"/>
    <property type="molecule type" value="Genomic_DNA"/>
</dbReference>
<keyword evidence="2" id="KW-0862">Zinc</keyword>
<dbReference type="PANTHER" id="PTHR31944">
    <property type="entry name" value="HEME-RESPONSIVE ZINC FINGER TRANSCRIPTION FACTOR HAP1"/>
    <property type="match status" value="1"/>
</dbReference>
<dbReference type="PANTHER" id="PTHR31944:SF131">
    <property type="entry name" value="HEME-RESPONSIVE ZINC FINGER TRANSCRIPTION FACTOR HAP1"/>
    <property type="match status" value="1"/>
</dbReference>
<evidence type="ECO:0000256" key="5">
    <source>
        <dbReference type="ARBA" id="ARBA00023163"/>
    </source>
</evidence>
<keyword evidence="5" id="KW-0804">Transcription</keyword>
<feature type="region of interest" description="Disordered" evidence="7">
    <location>
        <begin position="134"/>
        <end position="153"/>
    </location>
</feature>
<organism evidence="9 10">
    <name type="scientific">Phialemonium thermophilum</name>
    <dbReference type="NCBI Taxonomy" id="223376"/>
    <lineage>
        <taxon>Eukaryota</taxon>
        <taxon>Fungi</taxon>
        <taxon>Dikarya</taxon>
        <taxon>Ascomycota</taxon>
        <taxon>Pezizomycotina</taxon>
        <taxon>Sordariomycetes</taxon>
        <taxon>Sordariomycetidae</taxon>
        <taxon>Cephalothecales</taxon>
        <taxon>Cephalothecaceae</taxon>
        <taxon>Phialemonium</taxon>
    </lineage>
</organism>
<accession>A0ABR3WZJ3</accession>
<feature type="region of interest" description="Disordered" evidence="7">
    <location>
        <begin position="600"/>
        <end position="623"/>
    </location>
</feature>
<evidence type="ECO:0000256" key="2">
    <source>
        <dbReference type="ARBA" id="ARBA00022833"/>
    </source>
</evidence>
<dbReference type="SMART" id="SM00066">
    <property type="entry name" value="GAL4"/>
    <property type="match status" value="1"/>
</dbReference>
<feature type="domain" description="Zn(2)-C6 fungal-type" evidence="8">
    <location>
        <begin position="14"/>
        <end position="44"/>
    </location>
</feature>
<sequence length="818" mass="88485">MAESERRRRRPTMSCTLCRRRKIRCNRESPCSNCIRSKNTACVYENAGPPLVASRYPQSHLEVAPSTASATSASRASSTSRGSASLSHASSSMMAGGGGASYTNPSCYSSHLYPSDASPRDAESLPCQIQRLEERLGRSAPTSASSPALTTTNSTIETATSRIAGTIHLHREGHSPGKPPAITRSITHKRRLFGQSHWINGISSFQDILLSIDPYLREENSKAYTGVQKCKSLARLIKARRAPPWPTVPTADLPPKHLADELVDRYLQTSEAIYRILHIPSFRRDYEALWVRDANTPPDMGFVMQLKLVLAIGAATFDEHFSLRASAVRWLYEAQTWVSQPDFKMRLTIHSLQTSMLLILAQDATGICYGEAWISAGSLLRTAVYMGLHRDPSRLPKRSAFASEMRRRLWNTVREIALQSSLSSGGPPLFAAEDFDTAAPANLDDEQLLPGAGEPVPRPEGAYTQMSAALALRRTFPQRLAIAHFLNDLGSIAKGTYEETLRLDSELRAASKMARRLLQGGVGGGGSSSSSSSRASPFELRAVNLIMHRYLLALHVPFFGAAAQESLYAYSRRVVVETSLKIWCTAYPVSAVAAAGTGAASAQPPWPPTSAAGSESTTDGAGPGATEDYLERFVYCGSGFFRTVAVQASLMVAAELRTQLLEEEEAGGLGPAPLRPDLLAVLDEARTWQFRCLEAGETNMKGYLFACLIAAEIDALSRGCGVGDRAKLLLRAAEEAADRCLALLQNVAAQMETRDDEGTTPGAAGTAMAVGSSLDSTPAEIVEDWDFMISDPIFSLDGAEPMNWAIPEDAGVSTSALW</sequence>
<dbReference type="CDD" id="cd12148">
    <property type="entry name" value="fungal_TF_MHR"/>
    <property type="match status" value="1"/>
</dbReference>
<protein>
    <recommendedName>
        <fullName evidence="8">Zn(2)-C6 fungal-type domain-containing protein</fullName>
    </recommendedName>
</protein>
<dbReference type="SUPFAM" id="SSF57701">
    <property type="entry name" value="Zn2/Cys6 DNA-binding domain"/>
    <property type="match status" value="1"/>
</dbReference>
<comment type="caution">
    <text evidence="9">The sequence shown here is derived from an EMBL/GenBank/DDBJ whole genome shotgun (WGS) entry which is preliminary data.</text>
</comment>
<proteinExistence type="predicted"/>
<keyword evidence="1" id="KW-0479">Metal-binding</keyword>
<keyword evidence="6" id="KW-0539">Nucleus</keyword>
<dbReference type="InterPro" id="IPR007219">
    <property type="entry name" value="XnlR_reg_dom"/>
</dbReference>
<keyword evidence="4" id="KW-0238">DNA-binding</keyword>
<evidence type="ECO:0000256" key="1">
    <source>
        <dbReference type="ARBA" id="ARBA00022723"/>
    </source>
</evidence>
<dbReference type="SMART" id="SM00906">
    <property type="entry name" value="Fungal_trans"/>
    <property type="match status" value="1"/>
</dbReference>
<gene>
    <name evidence="9" type="ORF">VTK73DRAFT_3451</name>
</gene>
<dbReference type="PROSITE" id="PS00463">
    <property type="entry name" value="ZN2_CY6_FUNGAL_1"/>
    <property type="match status" value="1"/>
</dbReference>
<dbReference type="Pfam" id="PF04082">
    <property type="entry name" value="Fungal_trans"/>
    <property type="match status" value="1"/>
</dbReference>
<evidence type="ECO:0000313" key="10">
    <source>
        <dbReference type="Proteomes" id="UP001586593"/>
    </source>
</evidence>
<evidence type="ECO:0000256" key="4">
    <source>
        <dbReference type="ARBA" id="ARBA00023125"/>
    </source>
</evidence>
<dbReference type="CDD" id="cd00067">
    <property type="entry name" value="GAL4"/>
    <property type="match status" value="1"/>
</dbReference>
<feature type="compositionally biased region" description="Low complexity" evidence="7">
    <location>
        <begin position="66"/>
        <end position="94"/>
    </location>
</feature>
<name>A0ABR3WZJ3_9PEZI</name>